<dbReference type="CDD" id="cd03223">
    <property type="entry name" value="ABCD_peroxisomal_ALDP"/>
    <property type="match status" value="1"/>
</dbReference>
<dbReference type="GO" id="GO:0042760">
    <property type="term" value="P:very long-chain fatty acid catabolic process"/>
    <property type="evidence" value="ECO:0007669"/>
    <property type="project" value="TreeGrafter"/>
</dbReference>
<dbReference type="PROSITE" id="PS50929">
    <property type="entry name" value="ABC_TM1F"/>
    <property type="match status" value="1"/>
</dbReference>
<dbReference type="GO" id="GO:0005778">
    <property type="term" value="C:peroxisomal membrane"/>
    <property type="evidence" value="ECO:0007669"/>
    <property type="project" value="TreeGrafter"/>
</dbReference>
<proteinExistence type="inferred from homology"/>
<evidence type="ECO:0000259" key="10">
    <source>
        <dbReference type="PROSITE" id="PS50929"/>
    </source>
</evidence>
<dbReference type="AlphaFoldDB" id="A0A8B9J4G1"/>
<dbReference type="InterPro" id="IPR027417">
    <property type="entry name" value="P-loop_NTPase"/>
</dbReference>
<dbReference type="Pfam" id="PF06472">
    <property type="entry name" value="ABC_membrane_2"/>
    <property type="match status" value="1"/>
</dbReference>
<dbReference type="SUPFAM" id="SSF90123">
    <property type="entry name" value="ABC transporter transmembrane region"/>
    <property type="match status" value="1"/>
</dbReference>
<accession>A0A8B9J4G1</accession>
<feature type="transmembrane region" description="Helical" evidence="8">
    <location>
        <begin position="76"/>
        <end position="103"/>
    </location>
</feature>
<evidence type="ECO:0000256" key="2">
    <source>
        <dbReference type="ARBA" id="ARBA00022448"/>
    </source>
</evidence>
<dbReference type="Ensembl" id="ENSAMXT00005002031.1">
    <property type="protein sequence ID" value="ENSAMXP00005001832.1"/>
    <property type="gene ID" value="ENSAMXG00005000790.1"/>
</dbReference>
<evidence type="ECO:0000256" key="4">
    <source>
        <dbReference type="ARBA" id="ARBA00022741"/>
    </source>
</evidence>
<dbReference type="Gene3D" id="1.20.1560.10">
    <property type="entry name" value="ABC transporter type 1, transmembrane domain"/>
    <property type="match status" value="1"/>
</dbReference>
<keyword evidence="4" id="KW-0547">Nucleotide-binding</keyword>
<dbReference type="InterPro" id="IPR017871">
    <property type="entry name" value="ABC_transporter-like_CS"/>
</dbReference>
<dbReference type="Proteomes" id="UP000694621">
    <property type="component" value="Unplaced"/>
</dbReference>
<dbReference type="PROSITE" id="PS00211">
    <property type="entry name" value="ABC_TRANSPORTER_1"/>
    <property type="match status" value="1"/>
</dbReference>
<evidence type="ECO:0000313" key="12">
    <source>
        <dbReference type="Proteomes" id="UP000694621"/>
    </source>
</evidence>
<comment type="similarity">
    <text evidence="1">Belongs to the ABC transporter superfamily. ABCD family. Peroxisomal fatty acyl CoA transporter (TC 3.A.1.203) subfamily.</text>
</comment>
<evidence type="ECO:0000256" key="8">
    <source>
        <dbReference type="SAM" id="Phobius"/>
    </source>
</evidence>
<evidence type="ECO:0000313" key="11">
    <source>
        <dbReference type="Ensembl" id="ENSAMXP00005001832.1"/>
    </source>
</evidence>
<dbReference type="InterPro" id="IPR003439">
    <property type="entry name" value="ABC_transporter-like_ATP-bd"/>
</dbReference>
<dbReference type="PROSITE" id="PS50893">
    <property type="entry name" value="ABC_TRANSPORTER_2"/>
    <property type="match status" value="1"/>
</dbReference>
<dbReference type="SMART" id="SM00382">
    <property type="entry name" value="AAA"/>
    <property type="match status" value="1"/>
</dbReference>
<keyword evidence="3 8" id="KW-0812">Transmembrane</keyword>
<keyword evidence="7 8" id="KW-0472">Membrane</keyword>
<feature type="transmembrane region" description="Helical" evidence="8">
    <location>
        <begin position="168"/>
        <end position="190"/>
    </location>
</feature>
<feature type="domain" description="ABC transporter" evidence="9">
    <location>
        <begin position="373"/>
        <end position="578"/>
    </location>
</feature>
<evidence type="ECO:0000259" key="9">
    <source>
        <dbReference type="PROSITE" id="PS50893"/>
    </source>
</evidence>
<evidence type="ECO:0000256" key="6">
    <source>
        <dbReference type="ARBA" id="ARBA00022989"/>
    </source>
</evidence>
<dbReference type="GO" id="GO:0015910">
    <property type="term" value="P:long-chain fatty acid import into peroxisome"/>
    <property type="evidence" value="ECO:0007669"/>
    <property type="project" value="TreeGrafter"/>
</dbReference>
<dbReference type="SUPFAM" id="SSF52540">
    <property type="entry name" value="P-loop containing nucleoside triphosphate hydrolases"/>
    <property type="match status" value="1"/>
</dbReference>
<feature type="transmembrane region" description="Helical" evidence="8">
    <location>
        <begin position="34"/>
        <end position="55"/>
    </location>
</feature>
<organism evidence="11 12">
    <name type="scientific">Astyanax mexicanus</name>
    <name type="common">Blind cave fish</name>
    <name type="synonym">Astyanax fasciatus mexicanus</name>
    <dbReference type="NCBI Taxonomy" id="7994"/>
    <lineage>
        <taxon>Eukaryota</taxon>
        <taxon>Metazoa</taxon>
        <taxon>Chordata</taxon>
        <taxon>Craniata</taxon>
        <taxon>Vertebrata</taxon>
        <taxon>Euteleostomi</taxon>
        <taxon>Actinopterygii</taxon>
        <taxon>Neopterygii</taxon>
        <taxon>Teleostei</taxon>
        <taxon>Ostariophysi</taxon>
        <taxon>Characiformes</taxon>
        <taxon>Characoidei</taxon>
        <taxon>Acestrorhamphidae</taxon>
        <taxon>Acestrorhamphinae</taxon>
        <taxon>Astyanax</taxon>
    </lineage>
</organism>
<keyword evidence="2" id="KW-0813">Transport</keyword>
<dbReference type="GO" id="GO:0006635">
    <property type="term" value="P:fatty acid beta-oxidation"/>
    <property type="evidence" value="ECO:0007669"/>
    <property type="project" value="TreeGrafter"/>
</dbReference>
<evidence type="ECO:0000256" key="1">
    <source>
        <dbReference type="ARBA" id="ARBA00008575"/>
    </source>
</evidence>
<dbReference type="Pfam" id="PF00005">
    <property type="entry name" value="ABC_tran"/>
    <property type="match status" value="1"/>
</dbReference>
<evidence type="ECO:0000256" key="3">
    <source>
        <dbReference type="ARBA" id="ARBA00022692"/>
    </source>
</evidence>
<dbReference type="GO" id="GO:0005324">
    <property type="term" value="F:long-chain fatty acid transmembrane transporter activity"/>
    <property type="evidence" value="ECO:0007669"/>
    <property type="project" value="TreeGrafter"/>
</dbReference>
<reference evidence="11" key="1">
    <citation type="submission" date="2025-08" db="UniProtKB">
        <authorList>
            <consortium name="Ensembl"/>
        </authorList>
    </citation>
    <scope>IDENTIFICATION</scope>
</reference>
<dbReference type="GO" id="GO:0016887">
    <property type="term" value="F:ATP hydrolysis activity"/>
    <property type="evidence" value="ECO:0007669"/>
    <property type="project" value="InterPro"/>
</dbReference>
<dbReference type="GO" id="GO:0007031">
    <property type="term" value="P:peroxisome organization"/>
    <property type="evidence" value="ECO:0007669"/>
    <property type="project" value="TreeGrafter"/>
</dbReference>
<feature type="domain" description="ABC transmembrane type-1" evidence="10">
    <location>
        <begin position="34"/>
        <end position="306"/>
    </location>
</feature>
<dbReference type="InterPro" id="IPR011527">
    <property type="entry name" value="ABC1_TM_dom"/>
</dbReference>
<dbReference type="GO" id="GO:0140359">
    <property type="term" value="F:ABC-type transporter activity"/>
    <property type="evidence" value="ECO:0007669"/>
    <property type="project" value="InterPro"/>
</dbReference>
<dbReference type="InterPro" id="IPR036640">
    <property type="entry name" value="ABC1_TM_sf"/>
</dbReference>
<keyword evidence="6 8" id="KW-1133">Transmembrane helix</keyword>
<dbReference type="GO" id="GO:0005524">
    <property type="term" value="F:ATP binding"/>
    <property type="evidence" value="ECO:0007669"/>
    <property type="project" value="UniProtKB-KW"/>
</dbReference>
<dbReference type="InterPro" id="IPR050835">
    <property type="entry name" value="ABC_transporter_sub-D"/>
</dbReference>
<feature type="transmembrane region" description="Helical" evidence="8">
    <location>
        <begin position="263"/>
        <end position="289"/>
    </location>
</feature>
<evidence type="ECO:0000256" key="5">
    <source>
        <dbReference type="ARBA" id="ARBA00022840"/>
    </source>
</evidence>
<protein>
    <submittedName>
        <fullName evidence="11">ATP-binding cassette, sub-family D (ALD), member 4</fullName>
    </submittedName>
</protein>
<dbReference type="InterPro" id="IPR003593">
    <property type="entry name" value="AAA+_ATPase"/>
</dbReference>
<sequence>KHGSQQVPALDWKFVQRFYSILKILFPGWLNQNVLMFGTLLGVALLVQLVIYQVGLIPSQFYGVLSQKNYSRFRELVSFAVLLILINSVVKSVEQYICSLLYVSWRKSLTEELHRDYFWGRVYYTLSVLRKDIDNPDQRISQDVERLCKQLSTMASRFVISPFTVSYYTYQCFNSTGYIGVLCIFGYFLVGTFANKILMGPIVSTLVEQEKLEGDFRLFKHMQIRVNAESAAFYRAGKVEHMRTDQRLQSLLQTQKRLMKTELWLYIGVNTFDYLGSILSYIVIAIPIFSGVYDGMTPGELSALVSRNAFVCIYLINCFTQLIDLSTTVSDVAGYTHRIGELREVMRSVGRKQCECNPVLKETGDFDRYTTAFILDKLSYKSPVSEELLVKDLSLRICQGSHLLLVGNTGTGKTSLLRVLNCLWEPSNGCVEMTTFFGPRGILFLPQKPYLTDGTLREQVRLDSFTPFLLTCCPLLIKDLLKRTGGLDEKVEWNWYDVLSPGEMQRLCFARLFYLQPKYAVLDEATSALTEEAEGQMYRTCKQLGMTLISSGHRSTLEKYHDVMLRLCGGGQWEITKIKSD</sequence>
<dbReference type="Gene3D" id="3.40.50.300">
    <property type="entry name" value="P-loop containing nucleotide triphosphate hydrolases"/>
    <property type="match status" value="1"/>
</dbReference>
<evidence type="ECO:0000256" key="7">
    <source>
        <dbReference type="ARBA" id="ARBA00023136"/>
    </source>
</evidence>
<dbReference type="PANTHER" id="PTHR11384:SF59">
    <property type="entry name" value="LYSOSOMAL COBALAMIN TRANSPORTER ABCD4"/>
    <property type="match status" value="1"/>
</dbReference>
<dbReference type="PANTHER" id="PTHR11384">
    <property type="entry name" value="ATP-BINDING CASSETTE, SUB-FAMILY D MEMBER"/>
    <property type="match status" value="1"/>
</dbReference>
<keyword evidence="5" id="KW-0067">ATP-binding</keyword>
<name>A0A8B9J4G1_ASTMX</name>